<dbReference type="AlphaFoldDB" id="A0A3M7R1J0"/>
<organism evidence="1 2">
    <name type="scientific">Brachionus plicatilis</name>
    <name type="common">Marine rotifer</name>
    <name type="synonym">Brachionus muelleri</name>
    <dbReference type="NCBI Taxonomy" id="10195"/>
    <lineage>
        <taxon>Eukaryota</taxon>
        <taxon>Metazoa</taxon>
        <taxon>Spiralia</taxon>
        <taxon>Gnathifera</taxon>
        <taxon>Rotifera</taxon>
        <taxon>Eurotatoria</taxon>
        <taxon>Monogononta</taxon>
        <taxon>Pseudotrocha</taxon>
        <taxon>Ploima</taxon>
        <taxon>Brachionidae</taxon>
        <taxon>Brachionus</taxon>
    </lineage>
</organism>
<name>A0A3M7R1J0_BRAPC</name>
<evidence type="ECO:0000313" key="1">
    <source>
        <dbReference type="EMBL" id="RNA17423.1"/>
    </source>
</evidence>
<reference evidence="1 2" key="1">
    <citation type="journal article" date="2018" name="Sci. Rep.">
        <title>Genomic signatures of local adaptation to the degree of environmental predictability in rotifers.</title>
        <authorList>
            <person name="Franch-Gras L."/>
            <person name="Hahn C."/>
            <person name="Garcia-Roger E.M."/>
            <person name="Carmona M.J."/>
            <person name="Serra M."/>
            <person name="Gomez A."/>
        </authorList>
    </citation>
    <scope>NUCLEOTIDE SEQUENCE [LARGE SCALE GENOMIC DNA]</scope>
    <source>
        <strain evidence="1">HYR1</strain>
    </source>
</reference>
<keyword evidence="2" id="KW-1185">Reference proteome</keyword>
<sequence length="66" mass="7824">MKSKILILLSNLKKQLALLFRLKNLNIIYFDNYQNLNIFKIKISNFSKFNTNNLSYDILNDNRGGR</sequence>
<evidence type="ECO:0000313" key="2">
    <source>
        <dbReference type="Proteomes" id="UP000276133"/>
    </source>
</evidence>
<accession>A0A3M7R1J0</accession>
<dbReference type="EMBL" id="REGN01004459">
    <property type="protein sequence ID" value="RNA17423.1"/>
    <property type="molecule type" value="Genomic_DNA"/>
</dbReference>
<proteinExistence type="predicted"/>
<dbReference type="Proteomes" id="UP000276133">
    <property type="component" value="Unassembled WGS sequence"/>
</dbReference>
<protein>
    <submittedName>
        <fullName evidence="1">Uncharacterized protein</fullName>
    </submittedName>
</protein>
<gene>
    <name evidence="1" type="ORF">BpHYR1_026750</name>
</gene>
<comment type="caution">
    <text evidence="1">The sequence shown here is derived from an EMBL/GenBank/DDBJ whole genome shotgun (WGS) entry which is preliminary data.</text>
</comment>